<dbReference type="Proteomes" id="UP000244773">
    <property type="component" value="Segment"/>
</dbReference>
<gene>
    <name evidence="2" type="ORF">TetV_262</name>
</gene>
<evidence type="ECO:0000256" key="1">
    <source>
        <dbReference type="SAM" id="Phobius"/>
    </source>
</evidence>
<evidence type="ECO:0000313" key="2">
    <source>
        <dbReference type="EMBL" id="AUF82354.1"/>
    </source>
</evidence>
<accession>A0A2P0VN76</accession>
<feature type="transmembrane region" description="Helical" evidence="1">
    <location>
        <begin position="20"/>
        <end position="37"/>
    </location>
</feature>
<sequence>MSSLNPLLGSKMMSAKMGSMQVLLLTAMTIFGFYLCFKELRRLAIEVTSLNDQVMNFKLPPKEHHSERKIPLTRPAEVPPVIYDNEEEDDEGAELDEGFKEMLSKMQGDIAMVMTGGAMPPPPPPMPAPAEVVEIAEEPEESINLEEEITDVQDDPVVTPDRKKELLSKTKTELTEIMDSKGLSHKKGDNKTTIVNYILEAEDAEALKAFVVGETTN</sequence>
<dbReference type="EMBL" id="KY322437">
    <property type="protein sequence ID" value="AUF82354.1"/>
    <property type="molecule type" value="Genomic_DNA"/>
</dbReference>
<keyword evidence="1" id="KW-1133">Transmembrane helix</keyword>
<evidence type="ECO:0000313" key="3">
    <source>
        <dbReference type="Proteomes" id="UP000244773"/>
    </source>
</evidence>
<protein>
    <submittedName>
        <fullName evidence="2">Uncharacterized protein</fullName>
    </submittedName>
</protein>
<proteinExistence type="predicted"/>
<reference evidence="2" key="1">
    <citation type="journal article" date="2018" name="Virology">
        <title>A giant virus infecting green algae encodes key fermentation genes.</title>
        <authorList>
            <person name="Schvarcz C.R."/>
            <person name="Steward G.F."/>
        </authorList>
    </citation>
    <scope>NUCLEOTIDE SEQUENCE [LARGE SCALE GENOMIC DNA]</scope>
</reference>
<keyword evidence="3" id="KW-1185">Reference proteome</keyword>
<name>A0A2P0VN76_9VIRU</name>
<organism evidence="2">
    <name type="scientific">Tetraselmis virus 1</name>
    <dbReference type="NCBI Taxonomy" id="2060617"/>
    <lineage>
        <taxon>Viruses</taxon>
        <taxon>Varidnaviria</taxon>
        <taxon>Bamfordvirae</taxon>
        <taxon>Nucleocytoviricota</taxon>
        <taxon>Megaviricetes</taxon>
        <taxon>Imitervirales</taxon>
        <taxon>Allomimiviridae</taxon>
        <taxon>Oceanusvirus</taxon>
        <taxon>Oceanusvirus kaneohense</taxon>
    </lineage>
</organism>
<keyword evidence="1" id="KW-0812">Transmembrane</keyword>
<keyword evidence="1" id="KW-0472">Membrane</keyword>